<reference evidence="1" key="2">
    <citation type="journal article" date="2021" name="PeerJ">
        <title>Extensive microbial diversity within the chicken gut microbiome revealed by metagenomics and culture.</title>
        <authorList>
            <person name="Gilroy R."/>
            <person name="Ravi A."/>
            <person name="Getino M."/>
            <person name="Pursley I."/>
            <person name="Horton D.L."/>
            <person name="Alikhan N.F."/>
            <person name="Baker D."/>
            <person name="Gharbi K."/>
            <person name="Hall N."/>
            <person name="Watson M."/>
            <person name="Adriaenssens E.M."/>
            <person name="Foster-Nyarko E."/>
            <person name="Jarju S."/>
            <person name="Secka A."/>
            <person name="Antonio M."/>
            <person name="Oren A."/>
            <person name="Chaudhuri R.R."/>
            <person name="La Ragione R."/>
            <person name="Hildebrand F."/>
            <person name="Pallen M.J."/>
        </authorList>
    </citation>
    <scope>NUCLEOTIDE SEQUENCE</scope>
    <source>
        <strain evidence="1">13766</strain>
    </source>
</reference>
<protein>
    <submittedName>
        <fullName evidence="1">YlbF family regulator</fullName>
    </submittedName>
</protein>
<reference evidence="1" key="1">
    <citation type="submission" date="2020-10" db="EMBL/GenBank/DDBJ databases">
        <authorList>
            <person name="Gilroy R."/>
        </authorList>
    </citation>
    <scope>NUCLEOTIDE SEQUENCE</scope>
    <source>
        <strain evidence="1">13766</strain>
    </source>
</reference>
<dbReference type="SUPFAM" id="SSF158622">
    <property type="entry name" value="YheA/YmcA-like"/>
    <property type="match status" value="1"/>
</dbReference>
<sequence length="117" mass="13492">MENIYDQARALASALKETEEYREYTRLKAVAYDDSTNKSLLDEYKRLQYRMQMTLASGKSVDEDEMQKMQRLASILQFNPDVSAYMLAEFRFQRMLSEVFQILGEAAGIDLDALAGK</sequence>
<dbReference type="AlphaFoldDB" id="A0A9D1G1L9"/>
<evidence type="ECO:0000313" key="2">
    <source>
        <dbReference type="Proteomes" id="UP000824140"/>
    </source>
</evidence>
<evidence type="ECO:0000313" key="1">
    <source>
        <dbReference type="EMBL" id="HIS93317.1"/>
    </source>
</evidence>
<dbReference type="InterPro" id="IPR010368">
    <property type="entry name" value="Com_YlbF"/>
</dbReference>
<proteinExistence type="predicted"/>
<organism evidence="1 2">
    <name type="scientific">Candidatus Alectryocaccomicrobium excrementavium</name>
    <dbReference type="NCBI Taxonomy" id="2840668"/>
    <lineage>
        <taxon>Bacteria</taxon>
        <taxon>Bacillati</taxon>
        <taxon>Bacillota</taxon>
        <taxon>Clostridia</taxon>
        <taxon>Candidatus Alectryocaccomicrobium</taxon>
    </lineage>
</organism>
<dbReference type="Gene3D" id="1.20.1500.10">
    <property type="entry name" value="YheA/YmcA-like"/>
    <property type="match status" value="1"/>
</dbReference>
<dbReference type="Pfam" id="PF06133">
    <property type="entry name" value="Com_YlbF"/>
    <property type="match status" value="1"/>
</dbReference>
<dbReference type="Proteomes" id="UP000824140">
    <property type="component" value="Unassembled WGS sequence"/>
</dbReference>
<accession>A0A9D1G1L9</accession>
<comment type="caution">
    <text evidence="1">The sequence shown here is derived from an EMBL/GenBank/DDBJ whole genome shotgun (WGS) entry which is preliminary data.</text>
</comment>
<gene>
    <name evidence="1" type="ORF">IAA84_09905</name>
</gene>
<name>A0A9D1G1L9_9FIRM</name>
<dbReference type="InterPro" id="IPR023378">
    <property type="entry name" value="YheA/YmcA-like_dom_sf"/>
</dbReference>
<dbReference type="EMBL" id="DVJN01000191">
    <property type="protein sequence ID" value="HIS93317.1"/>
    <property type="molecule type" value="Genomic_DNA"/>
</dbReference>